<feature type="transmembrane region" description="Helical" evidence="2">
    <location>
        <begin position="66"/>
        <end position="88"/>
    </location>
</feature>
<keyword evidence="2" id="KW-1133">Transmembrane helix</keyword>
<name>A0AAN6ZB95_9PEZI</name>
<reference evidence="3" key="1">
    <citation type="journal article" date="2023" name="Mol. Phylogenet. Evol.">
        <title>Genome-scale phylogeny and comparative genomics of the fungal order Sordariales.</title>
        <authorList>
            <person name="Hensen N."/>
            <person name="Bonometti L."/>
            <person name="Westerberg I."/>
            <person name="Brannstrom I.O."/>
            <person name="Guillou S."/>
            <person name="Cros-Aarteil S."/>
            <person name="Calhoun S."/>
            <person name="Haridas S."/>
            <person name="Kuo A."/>
            <person name="Mondo S."/>
            <person name="Pangilinan J."/>
            <person name="Riley R."/>
            <person name="LaButti K."/>
            <person name="Andreopoulos B."/>
            <person name="Lipzen A."/>
            <person name="Chen C."/>
            <person name="Yan M."/>
            <person name="Daum C."/>
            <person name="Ng V."/>
            <person name="Clum A."/>
            <person name="Steindorff A."/>
            <person name="Ohm R.A."/>
            <person name="Martin F."/>
            <person name="Silar P."/>
            <person name="Natvig D.O."/>
            <person name="Lalanne C."/>
            <person name="Gautier V."/>
            <person name="Ament-Velasquez S.L."/>
            <person name="Kruys A."/>
            <person name="Hutchinson M.I."/>
            <person name="Powell A.J."/>
            <person name="Barry K."/>
            <person name="Miller A.N."/>
            <person name="Grigoriev I.V."/>
            <person name="Debuchy R."/>
            <person name="Gladieux P."/>
            <person name="Hiltunen Thoren M."/>
            <person name="Johannesson H."/>
        </authorList>
    </citation>
    <scope>NUCLEOTIDE SEQUENCE</scope>
    <source>
        <strain evidence="3">CBS 123565</strain>
    </source>
</reference>
<feature type="transmembrane region" description="Helical" evidence="2">
    <location>
        <begin position="434"/>
        <end position="458"/>
    </location>
</feature>
<dbReference type="EMBL" id="MU853416">
    <property type="protein sequence ID" value="KAK4132710.1"/>
    <property type="molecule type" value="Genomic_DNA"/>
</dbReference>
<protein>
    <submittedName>
        <fullName evidence="3">Uncharacterized protein</fullName>
    </submittedName>
</protein>
<evidence type="ECO:0000256" key="1">
    <source>
        <dbReference type="SAM" id="MobiDB-lite"/>
    </source>
</evidence>
<reference evidence="3" key="2">
    <citation type="submission" date="2023-05" db="EMBL/GenBank/DDBJ databases">
        <authorList>
            <consortium name="Lawrence Berkeley National Laboratory"/>
            <person name="Steindorff A."/>
            <person name="Hensen N."/>
            <person name="Bonometti L."/>
            <person name="Westerberg I."/>
            <person name="Brannstrom I.O."/>
            <person name="Guillou S."/>
            <person name="Cros-Aarteil S."/>
            <person name="Calhoun S."/>
            <person name="Haridas S."/>
            <person name="Kuo A."/>
            <person name="Mondo S."/>
            <person name="Pangilinan J."/>
            <person name="Riley R."/>
            <person name="Labutti K."/>
            <person name="Andreopoulos B."/>
            <person name="Lipzen A."/>
            <person name="Chen C."/>
            <person name="Yanf M."/>
            <person name="Daum C."/>
            <person name="Ng V."/>
            <person name="Clum A."/>
            <person name="Ohm R."/>
            <person name="Martin F."/>
            <person name="Silar P."/>
            <person name="Natvig D."/>
            <person name="Lalanne C."/>
            <person name="Gautier V."/>
            <person name="Ament-Velasquez S.L."/>
            <person name="Kruys A."/>
            <person name="Hutchinson M.I."/>
            <person name="Powell A.J."/>
            <person name="Barry K."/>
            <person name="Miller A.N."/>
            <person name="Grigoriev I.V."/>
            <person name="Debuchy R."/>
            <person name="Gladieux P."/>
            <person name="Thoren M.H."/>
            <person name="Johannesson H."/>
        </authorList>
    </citation>
    <scope>NUCLEOTIDE SEQUENCE</scope>
    <source>
        <strain evidence="3">CBS 123565</strain>
    </source>
</reference>
<evidence type="ECO:0000313" key="3">
    <source>
        <dbReference type="EMBL" id="KAK4132710.1"/>
    </source>
</evidence>
<dbReference type="Proteomes" id="UP001304895">
    <property type="component" value="Unassembled WGS sequence"/>
</dbReference>
<keyword evidence="2" id="KW-0812">Transmembrane</keyword>
<sequence length="829" mass="89321">MSPPFIIGDSSPFLKRVLIPFWVIRILIMLIQIALYAIVIAGLSIFKDDARRLADEYNTALSYEAIFAVSCIIMAIILFCLILDIVSIVKRSRRTLTPPFFFGVNLAQSIFYVANFILAMIGARNGPASIGISVVVLLSFLGLLIYASVVFHQYRSGSLQGAYAPAHNPEAHNLVAHAAGPAAGPAAYAHDYPKTAYYDQQGAQQAHAYAYAGAGAAYAPQPYEPQSYGPGQHGQTQGHQMAHGTVFCCPRHAGTQHRPRESVPIGHSLKPPISLATKLDTHHPFCMAPNSAMGHVPGHWAACPGSHIGQTLHMTNRCPTQSTPSLDGLPPRGTQDDGASPPVIVSIVSGVLLRLLILAFMSYSPYLGPISRTQSRKSVFREEFDSHHPLPHFDPGLGDMASSPTLREVRRLASDHDYVLGAHPPPRRLGLGPFIATHLSLPAALCAGMICVVVAIVYTTELSKQMLECPSWANTCRMADPWTIENLGTIQGIITLVYMVGMVALAHAALGLCEAAVWPVLHKQSFTISGLNAYLSTTRGSIMSAPAAIMSVKSLAAGLVLVAALTVTLLPFAAPPLVGRAYSPASRPVQLESNYTPGGGISDLYAQTNPPTSVIARVLAEYESWATDPTSEPMPAYRAWYIDRKTLSKRGNFTAKAVRFETTISCAPRQLQQMKKNGFWWNAFLTNMTRTNNNSTRAGEKNSSAEVWVRPVPQLTLWADSFDFVSERRTRTTLVFAALNGSIEGGSTTPLALGNLTSASSVACDIDIEAVDDILLVGNPSDSDSDPANLPVLSSTDTLALSAAASPQTRLNELLLWFTSTEDQNLPLS</sequence>
<feature type="transmembrane region" description="Helical" evidence="2">
    <location>
        <begin position="555"/>
        <end position="574"/>
    </location>
</feature>
<keyword evidence="2" id="KW-0472">Membrane</keyword>
<accession>A0AAN6ZB95</accession>
<feature type="region of interest" description="Disordered" evidence="1">
    <location>
        <begin position="314"/>
        <end position="338"/>
    </location>
</feature>
<feature type="transmembrane region" description="Helical" evidence="2">
    <location>
        <begin position="487"/>
        <end position="510"/>
    </location>
</feature>
<feature type="transmembrane region" description="Helical" evidence="2">
    <location>
        <begin position="128"/>
        <end position="151"/>
    </location>
</feature>
<proteinExistence type="predicted"/>
<evidence type="ECO:0000256" key="2">
    <source>
        <dbReference type="SAM" id="Phobius"/>
    </source>
</evidence>
<keyword evidence="4" id="KW-1185">Reference proteome</keyword>
<organism evidence="3 4">
    <name type="scientific">Trichocladium antarcticum</name>
    <dbReference type="NCBI Taxonomy" id="1450529"/>
    <lineage>
        <taxon>Eukaryota</taxon>
        <taxon>Fungi</taxon>
        <taxon>Dikarya</taxon>
        <taxon>Ascomycota</taxon>
        <taxon>Pezizomycotina</taxon>
        <taxon>Sordariomycetes</taxon>
        <taxon>Sordariomycetidae</taxon>
        <taxon>Sordariales</taxon>
        <taxon>Chaetomiaceae</taxon>
        <taxon>Trichocladium</taxon>
    </lineage>
</organism>
<feature type="compositionally biased region" description="Polar residues" evidence="1">
    <location>
        <begin position="314"/>
        <end position="325"/>
    </location>
</feature>
<evidence type="ECO:0000313" key="4">
    <source>
        <dbReference type="Proteomes" id="UP001304895"/>
    </source>
</evidence>
<feature type="transmembrane region" description="Helical" evidence="2">
    <location>
        <begin position="342"/>
        <end position="363"/>
    </location>
</feature>
<dbReference type="AlphaFoldDB" id="A0AAN6ZB95"/>
<feature type="transmembrane region" description="Helical" evidence="2">
    <location>
        <begin position="21"/>
        <end position="46"/>
    </location>
</feature>
<feature type="transmembrane region" description="Helical" evidence="2">
    <location>
        <begin position="100"/>
        <end position="122"/>
    </location>
</feature>
<comment type="caution">
    <text evidence="3">The sequence shown here is derived from an EMBL/GenBank/DDBJ whole genome shotgun (WGS) entry which is preliminary data.</text>
</comment>
<gene>
    <name evidence="3" type="ORF">BT67DRAFT_435424</name>
</gene>